<accession>A0A2L2BPT1</accession>
<dbReference type="InterPro" id="IPR043129">
    <property type="entry name" value="ATPase_NBD"/>
</dbReference>
<dbReference type="SUPFAM" id="SSF53067">
    <property type="entry name" value="Actin-like ATPase domain"/>
    <property type="match status" value="2"/>
</dbReference>
<dbReference type="GO" id="GO:0005975">
    <property type="term" value="P:carbohydrate metabolic process"/>
    <property type="evidence" value="ECO:0007669"/>
    <property type="project" value="InterPro"/>
</dbReference>
<dbReference type="Pfam" id="PF02782">
    <property type="entry name" value="FGGY_C"/>
    <property type="match status" value="1"/>
</dbReference>
<dbReference type="PIRSF" id="PIRSF000538">
    <property type="entry name" value="GlpK"/>
    <property type="match status" value="1"/>
</dbReference>
<reference evidence="7 8" key="1">
    <citation type="submission" date="2018-02" db="EMBL/GenBank/DDBJ databases">
        <title>Complete genome of the streamlined marine actinobacterium Pontimonas salivibrio CL-TW6 adapted to coastal planktonic lifestype.</title>
        <authorList>
            <person name="Cho B.C."/>
            <person name="Hardies S.C."/>
            <person name="Jang G.I."/>
            <person name="Hwang C.Y."/>
        </authorList>
    </citation>
    <scope>NUCLEOTIDE SEQUENCE [LARGE SCALE GENOMIC DNA]</scope>
    <source>
        <strain evidence="7 8">CL-TW6</strain>
    </source>
</reference>
<evidence type="ECO:0000256" key="4">
    <source>
        <dbReference type="RuleBase" id="RU003733"/>
    </source>
</evidence>
<gene>
    <name evidence="7" type="ORF">C3B54_11676</name>
</gene>
<dbReference type="PROSITE" id="PS00445">
    <property type="entry name" value="FGGY_KINASES_2"/>
    <property type="match status" value="1"/>
</dbReference>
<evidence type="ECO:0000313" key="8">
    <source>
        <dbReference type="Proteomes" id="UP000243077"/>
    </source>
</evidence>
<name>A0A2L2BPT1_9MICO</name>
<dbReference type="EMBL" id="CP026923">
    <property type="protein sequence ID" value="AVG23658.1"/>
    <property type="molecule type" value="Genomic_DNA"/>
</dbReference>
<dbReference type="InterPro" id="IPR018485">
    <property type="entry name" value="FGGY_C"/>
</dbReference>
<protein>
    <submittedName>
        <fullName evidence="7">D-xylulokinase-like protein</fullName>
    </submittedName>
</protein>
<dbReference type="InterPro" id="IPR018484">
    <property type="entry name" value="FGGY_N"/>
</dbReference>
<feature type="domain" description="Carbohydrate kinase FGGY N-terminal" evidence="5">
    <location>
        <begin position="4"/>
        <end position="242"/>
    </location>
</feature>
<dbReference type="Proteomes" id="UP000243077">
    <property type="component" value="Chromosome"/>
</dbReference>
<organism evidence="7 8">
    <name type="scientific">Pontimonas salivibrio</name>
    <dbReference type="NCBI Taxonomy" id="1159327"/>
    <lineage>
        <taxon>Bacteria</taxon>
        <taxon>Bacillati</taxon>
        <taxon>Actinomycetota</taxon>
        <taxon>Actinomycetes</taxon>
        <taxon>Micrococcales</taxon>
        <taxon>Microbacteriaceae</taxon>
        <taxon>Pontimonas</taxon>
    </lineage>
</organism>
<dbReference type="InterPro" id="IPR050406">
    <property type="entry name" value="FGGY_Carb_Kinase"/>
</dbReference>
<feature type="domain" description="Carbohydrate kinase FGGY C-terminal" evidence="6">
    <location>
        <begin position="252"/>
        <end position="430"/>
    </location>
</feature>
<evidence type="ECO:0000259" key="5">
    <source>
        <dbReference type="Pfam" id="PF00370"/>
    </source>
</evidence>
<comment type="similarity">
    <text evidence="1 4">Belongs to the FGGY kinase family.</text>
</comment>
<sequence>MATLCIDAGTTLIKAVLFSDDGEELAIATRATTVHSPHPDWSEQHMLEVWDSVEQACLEVISTQRGEITGIAVTAQGDGAWLIDAKGAPIRPAILWNDGRAADVMQPLSADGRLESAWALNGSLSSLGLPNAIMRWLVHHEPQSLASARAVLTCGSWILYKLTGVIGQHPSEASAPWLDINSGEISDALCELYELTDWKHLIPPVLDNTALPIDSRLADQWKLAEATPVVMAPYDIVATAAGAGAAHQGDAFAILGTTICPGIITHTPQLDGVHTGLNLLGVGDSQVLRAFPTITGANTLTWLSNIVQVDTVPELTALAEESPVGARGLLWLPYLSPAGERAPFFDPQASGLLFGLHDTHTRADIARSLIESLSYVVRESLEATHVTPSRLGLAGGAAASDLWAQTLADVTGVTTVRSRDAQVGAKGAQIYFSVAVGTDISVSQATKRLVSGGASFSPAPAHREIHNTRFELFTTLRKAVSPLWSHERGAHGV</sequence>
<dbReference type="OrthoDB" id="9761504at2"/>
<dbReference type="PANTHER" id="PTHR43095:SF3">
    <property type="entry name" value="L-XYLULOSE_3-KETO-L-GULONATE KINASE"/>
    <property type="match status" value="1"/>
</dbReference>
<dbReference type="GO" id="GO:0016301">
    <property type="term" value="F:kinase activity"/>
    <property type="evidence" value="ECO:0007669"/>
    <property type="project" value="UniProtKB-KW"/>
</dbReference>
<dbReference type="Gene3D" id="3.30.420.40">
    <property type="match status" value="2"/>
</dbReference>
<dbReference type="RefSeq" id="WP_104913238.1">
    <property type="nucleotide sequence ID" value="NZ_CP026923.1"/>
</dbReference>
<evidence type="ECO:0000256" key="1">
    <source>
        <dbReference type="ARBA" id="ARBA00009156"/>
    </source>
</evidence>
<dbReference type="InterPro" id="IPR000577">
    <property type="entry name" value="Carb_kinase_FGGY"/>
</dbReference>
<keyword evidence="3 4" id="KW-0418">Kinase</keyword>
<dbReference type="KEGG" id="psai:C3B54_11676"/>
<proteinExistence type="inferred from homology"/>
<evidence type="ECO:0000259" key="6">
    <source>
        <dbReference type="Pfam" id="PF02782"/>
    </source>
</evidence>
<keyword evidence="8" id="KW-1185">Reference proteome</keyword>
<dbReference type="GO" id="GO:0016773">
    <property type="term" value="F:phosphotransferase activity, alcohol group as acceptor"/>
    <property type="evidence" value="ECO:0007669"/>
    <property type="project" value="InterPro"/>
</dbReference>
<keyword evidence="2 4" id="KW-0808">Transferase</keyword>
<dbReference type="InterPro" id="IPR018483">
    <property type="entry name" value="Carb_kinase_FGGY_CS"/>
</dbReference>
<evidence type="ECO:0000313" key="7">
    <source>
        <dbReference type="EMBL" id="AVG23658.1"/>
    </source>
</evidence>
<dbReference type="AlphaFoldDB" id="A0A2L2BPT1"/>
<dbReference type="Pfam" id="PF00370">
    <property type="entry name" value="FGGY_N"/>
    <property type="match status" value="1"/>
</dbReference>
<dbReference type="PANTHER" id="PTHR43095">
    <property type="entry name" value="SUGAR KINASE"/>
    <property type="match status" value="1"/>
</dbReference>
<evidence type="ECO:0000256" key="2">
    <source>
        <dbReference type="ARBA" id="ARBA00022679"/>
    </source>
</evidence>
<evidence type="ECO:0000256" key="3">
    <source>
        <dbReference type="ARBA" id="ARBA00022777"/>
    </source>
</evidence>